<name>A0A7C1WRU9_9PSED</name>
<dbReference type="InterPro" id="IPR003488">
    <property type="entry name" value="DprA"/>
</dbReference>
<dbReference type="Gene3D" id="3.40.50.450">
    <property type="match status" value="1"/>
</dbReference>
<evidence type="ECO:0000256" key="2">
    <source>
        <dbReference type="SAM" id="MobiDB-lite"/>
    </source>
</evidence>
<dbReference type="PANTHER" id="PTHR43022:SF1">
    <property type="entry name" value="PROTEIN SMF"/>
    <property type="match status" value="1"/>
</dbReference>
<protein>
    <submittedName>
        <fullName evidence="4">DNA-processing protein DprA</fullName>
    </submittedName>
</protein>
<dbReference type="EMBL" id="DSIN01000019">
    <property type="protein sequence ID" value="HEF26225.1"/>
    <property type="molecule type" value="Genomic_DNA"/>
</dbReference>
<dbReference type="SUPFAM" id="SSF102405">
    <property type="entry name" value="MCP/YpsA-like"/>
    <property type="match status" value="1"/>
</dbReference>
<dbReference type="Pfam" id="PF02481">
    <property type="entry name" value="DNA_processg_A"/>
    <property type="match status" value="1"/>
</dbReference>
<comment type="caution">
    <text evidence="4">The sequence shown here is derived from an EMBL/GenBank/DDBJ whole genome shotgun (WGS) entry which is preliminary data.</text>
</comment>
<evidence type="ECO:0000259" key="3">
    <source>
        <dbReference type="Pfam" id="PF02481"/>
    </source>
</evidence>
<comment type="similarity">
    <text evidence="1">Belongs to the DprA/Smf family.</text>
</comment>
<proteinExistence type="inferred from homology"/>
<feature type="compositionally biased region" description="Polar residues" evidence="2">
    <location>
        <begin position="346"/>
        <end position="362"/>
    </location>
</feature>
<sequence length="456" mass="49744">MINTNTQSILLLTSYFSKSVGGAKPLSPTEWGRFAQWLKAQGKTPADLVTAEPHAVLEGWLDEKISLPRIEQLLERGHALALALEKWSRAGLWVLTRSDADYPKALKHHLRNSAPPVLFGCGNPRLLNQRGIGVVGARKADNADLSYATSLGRRIALAGMTVVSGGARGVDEAAMQGGLTEEGTVIGIMADSLLSAALASKWRNGLMNNNLVLVSPYFPEAGFNAGNAMARNKYIYCLSQAAVVVRSETKGGTWNGAIENLKKAWVPLWVKRDANPESGNYALVSQGARWLESAADHVDVHRLNAQAEQWRDQAMVSGLPPADQVVSISKKEPVRPDTTGDEAPQQLPQDDGMSSQDTNSASTQATAFGDLSFYQFFLRKIAFRDSPATAEELSEQWGVSKKQIDEWLKQSVAEGCVQRLTNPVRYQPLENREFEISTTENLAHASDGQMGFKLDL</sequence>
<evidence type="ECO:0000256" key="1">
    <source>
        <dbReference type="ARBA" id="ARBA00006525"/>
    </source>
</evidence>
<feature type="region of interest" description="Disordered" evidence="2">
    <location>
        <begin position="321"/>
        <end position="362"/>
    </location>
</feature>
<dbReference type="AlphaFoldDB" id="A0A7C1WRU9"/>
<gene>
    <name evidence="4" type="ORF">ENP23_10635</name>
</gene>
<reference evidence="4" key="1">
    <citation type="journal article" date="2020" name="mSystems">
        <title>Genome- and Community-Level Interaction Insights into Carbon Utilization and Element Cycling Functions of Hydrothermarchaeota in Hydrothermal Sediment.</title>
        <authorList>
            <person name="Zhou Z."/>
            <person name="Liu Y."/>
            <person name="Xu W."/>
            <person name="Pan J."/>
            <person name="Luo Z.H."/>
            <person name="Li M."/>
        </authorList>
    </citation>
    <scope>NUCLEOTIDE SEQUENCE [LARGE SCALE GENOMIC DNA]</scope>
    <source>
        <strain evidence="4">SpSt-200</strain>
    </source>
</reference>
<dbReference type="PANTHER" id="PTHR43022">
    <property type="entry name" value="PROTEIN SMF"/>
    <property type="match status" value="1"/>
</dbReference>
<feature type="domain" description="Smf/DprA SLOG" evidence="3">
    <location>
        <begin position="94"/>
        <end position="298"/>
    </location>
</feature>
<dbReference type="GO" id="GO:0009294">
    <property type="term" value="P:DNA-mediated transformation"/>
    <property type="evidence" value="ECO:0007669"/>
    <property type="project" value="InterPro"/>
</dbReference>
<accession>A0A7C1WRU9</accession>
<evidence type="ECO:0000313" key="4">
    <source>
        <dbReference type="EMBL" id="HEF26225.1"/>
    </source>
</evidence>
<dbReference type="InterPro" id="IPR057666">
    <property type="entry name" value="DrpA_SLOG"/>
</dbReference>
<organism evidence="4">
    <name type="scientific">Pseudomonas graminis</name>
    <dbReference type="NCBI Taxonomy" id="158627"/>
    <lineage>
        <taxon>Bacteria</taxon>
        <taxon>Pseudomonadati</taxon>
        <taxon>Pseudomonadota</taxon>
        <taxon>Gammaproteobacteria</taxon>
        <taxon>Pseudomonadales</taxon>
        <taxon>Pseudomonadaceae</taxon>
        <taxon>Pseudomonas</taxon>
    </lineage>
</organism>